<organism evidence="2 3">
    <name type="scientific">candidate division WWE3 bacterium</name>
    <dbReference type="NCBI Taxonomy" id="2053526"/>
    <lineage>
        <taxon>Bacteria</taxon>
        <taxon>Katanobacteria</taxon>
    </lineage>
</organism>
<dbReference type="InterPro" id="IPR006674">
    <property type="entry name" value="HD_domain"/>
</dbReference>
<proteinExistence type="predicted"/>
<feature type="domain" description="HD" evidence="1">
    <location>
        <begin position="2"/>
        <end position="106"/>
    </location>
</feature>
<name>A0A955E145_UNCKA</name>
<comment type="caution">
    <text evidence="2">The sequence shown here is derived from an EMBL/GenBank/DDBJ whole genome shotgun (WGS) entry which is preliminary data.</text>
</comment>
<dbReference type="SUPFAM" id="SSF109604">
    <property type="entry name" value="HD-domain/PDEase-like"/>
    <property type="match status" value="1"/>
</dbReference>
<reference evidence="2" key="2">
    <citation type="journal article" date="2021" name="Microbiome">
        <title>Successional dynamics and alternative stable states in a saline activated sludge microbial community over 9 years.</title>
        <authorList>
            <person name="Wang Y."/>
            <person name="Ye J."/>
            <person name="Ju F."/>
            <person name="Liu L."/>
            <person name="Boyd J.A."/>
            <person name="Deng Y."/>
            <person name="Parks D.H."/>
            <person name="Jiang X."/>
            <person name="Yin X."/>
            <person name="Woodcroft B.J."/>
            <person name="Tyson G.W."/>
            <person name="Hugenholtz P."/>
            <person name="Polz M.F."/>
            <person name="Zhang T."/>
        </authorList>
    </citation>
    <scope>NUCLEOTIDE SEQUENCE</scope>
    <source>
        <strain evidence="2">HKST-UBA80</strain>
    </source>
</reference>
<reference evidence="2" key="1">
    <citation type="submission" date="2020-04" db="EMBL/GenBank/DDBJ databases">
        <authorList>
            <person name="Zhang T."/>
        </authorList>
    </citation>
    <scope>NUCLEOTIDE SEQUENCE</scope>
    <source>
        <strain evidence="2">HKST-UBA80</strain>
    </source>
</reference>
<evidence type="ECO:0000313" key="3">
    <source>
        <dbReference type="Proteomes" id="UP000714817"/>
    </source>
</evidence>
<evidence type="ECO:0000259" key="1">
    <source>
        <dbReference type="Pfam" id="PF13023"/>
    </source>
</evidence>
<dbReference type="EMBL" id="JAGQNY010000008">
    <property type="protein sequence ID" value="MCA9302201.1"/>
    <property type="molecule type" value="Genomic_DNA"/>
</dbReference>
<protein>
    <submittedName>
        <fullName evidence="2">HD domain-containing protein</fullName>
    </submittedName>
</protein>
<evidence type="ECO:0000313" key="2">
    <source>
        <dbReference type="EMBL" id="MCA9302201.1"/>
    </source>
</evidence>
<dbReference type="Gene3D" id="1.10.3210.10">
    <property type="entry name" value="Hypothetical protein af1432"/>
    <property type="match status" value="1"/>
</dbReference>
<accession>A0A955E145</accession>
<sequence>MDLLKVFKYALTHDLVEIQAGDTDSHNASEEQKNNKFDREQEALNNIKERWQDFDGLHTSIEEYENKSSPESESVYLMDKIQPVINTLLAKNSYYIDSKVSYEKYISWLDGKTNGLSRLPIEVREFLIELKHFLKSKSKGFFF</sequence>
<dbReference type="Proteomes" id="UP000714817">
    <property type="component" value="Unassembled WGS sequence"/>
</dbReference>
<gene>
    <name evidence="2" type="ORF">KDA10_02470</name>
</gene>
<dbReference type="AlphaFoldDB" id="A0A955E145"/>
<dbReference type="Pfam" id="PF13023">
    <property type="entry name" value="HD_3"/>
    <property type="match status" value="1"/>
</dbReference>